<feature type="region of interest" description="Disordered" evidence="1">
    <location>
        <begin position="124"/>
        <end position="155"/>
    </location>
</feature>
<feature type="compositionally biased region" description="Polar residues" evidence="1">
    <location>
        <begin position="401"/>
        <end position="416"/>
    </location>
</feature>
<dbReference type="CDD" id="cd18724">
    <property type="entry name" value="PIN_LabA-like"/>
    <property type="match status" value="1"/>
</dbReference>
<gene>
    <name evidence="2" type="ORF">SPI_05749</name>
</gene>
<protein>
    <recommendedName>
        <fullName evidence="4">NYN domain-containing protein</fullName>
    </recommendedName>
</protein>
<proteinExistence type="predicted"/>
<feature type="region of interest" description="Disordered" evidence="1">
    <location>
        <begin position="185"/>
        <end position="216"/>
    </location>
</feature>
<feature type="region of interest" description="Disordered" evidence="1">
    <location>
        <begin position="21"/>
        <end position="44"/>
    </location>
</feature>
<feature type="compositionally biased region" description="Basic and acidic residues" evidence="1">
    <location>
        <begin position="140"/>
        <end position="150"/>
    </location>
</feature>
<feature type="compositionally biased region" description="Pro residues" evidence="1">
    <location>
        <begin position="28"/>
        <end position="39"/>
    </location>
</feature>
<dbReference type="PANTHER" id="PTHR15837">
    <property type="entry name" value="RAN GUANINE NUCLEOTIDE RELEASE FACTOR"/>
    <property type="match status" value="1"/>
</dbReference>
<dbReference type="GO" id="GO:0005085">
    <property type="term" value="F:guanyl-nucleotide exchange factor activity"/>
    <property type="evidence" value="ECO:0007669"/>
    <property type="project" value="TreeGrafter"/>
</dbReference>
<dbReference type="OrthoDB" id="5590473at2759"/>
<comment type="caution">
    <text evidence="2">The sequence shown here is derived from an EMBL/GenBank/DDBJ whole genome shotgun (WGS) entry which is preliminary data.</text>
</comment>
<feature type="region of interest" description="Disordered" evidence="1">
    <location>
        <begin position="60"/>
        <end position="96"/>
    </location>
</feature>
<evidence type="ECO:0000256" key="1">
    <source>
        <dbReference type="SAM" id="MobiDB-lite"/>
    </source>
</evidence>
<dbReference type="GO" id="GO:0031267">
    <property type="term" value="F:small GTPase binding"/>
    <property type="evidence" value="ECO:0007669"/>
    <property type="project" value="TreeGrafter"/>
</dbReference>
<feature type="compositionally biased region" description="Polar residues" evidence="1">
    <location>
        <begin position="442"/>
        <end position="458"/>
    </location>
</feature>
<feature type="compositionally biased region" description="Acidic residues" evidence="1">
    <location>
        <begin position="124"/>
        <end position="139"/>
    </location>
</feature>
<feature type="region of interest" description="Disordered" evidence="1">
    <location>
        <begin position="280"/>
        <end position="305"/>
    </location>
</feature>
<dbReference type="GO" id="GO:0006606">
    <property type="term" value="P:protein import into nucleus"/>
    <property type="evidence" value="ECO:0007669"/>
    <property type="project" value="TreeGrafter"/>
</dbReference>
<accession>A0A167SEK1</accession>
<feature type="compositionally biased region" description="Polar residues" evidence="1">
    <location>
        <begin position="67"/>
        <end position="78"/>
    </location>
</feature>
<evidence type="ECO:0000313" key="3">
    <source>
        <dbReference type="Proteomes" id="UP000076874"/>
    </source>
</evidence>
<dbReference type="InterPro" id="IPR007681">
    <property type="entry name" value="Mog1"/>
</dbReference>
<feature type="compositionally biased region" description="Basic residues" evidence="1">
    <location>
        <begin position="427"/>
        <end position="440"/>
    </location>
</feature>
<keyword evidence="3" id="KW-1185">Reference proteome</keyword>
<feature type="region of interest" description="Disordered" evidence="1">
    <location>
        <begin position="401"/>
        <end position="472"/>
    </location>
</feature>
<dbReference type="STRING" id="1081102.A0A167SEK1"/>
<dbReference type="Proteomes" id="UP000076874">
    <property type="component" value="Unassembled WGS sequence"/>
</dbReference>
<sequence length="593" mass="63263">MSRTTTATALAVDAAALLGNDRLGRYPSLPPPPPPPPRAATPKLGDFNAVFSVCFEPPAAADFATPGGSSTSTNQSLDSAKHALSTRTEPSPAQPIGFLSGLDLSVIDSPSTTPVSLLHDVATENEADEDDDENDDDDDRNATGRTERKLGTSSLGPHDAVVIASASSSPSAAAAAARAAVAATVATSNTPTIPKSGYLGSSPPKRSTAGATPFRNTLPLLPGSTVAPRLTPLPGLWLPGSTSSPAVADGNNPVQPLVWRAKHEALERLEAKLQPEYKRDRVVQGRLTDPDTDPDKDPSTAGAGGGDAPLVHVFVDLSNIVIGFYDRIRTKRHIAPDKKMRAPPFFFEGLACILERGRPAARRVVAGSAPDSGYRPSWPAYMLDAEALGYEMNILSRVTRSVPSPTLRPQQQQQRWANGYPPTPTPKGRHTSPRGHRKQASRGYNNNNTDGLWSSDALSSDEAPPPPLPLLTRSGEQAVDEILHLKMCHSVLDYAPGTLVLATGDAAAAEFSDGFLKHVERALDRGWCVEVLAWKLGISYAWRELERRQRDAADRSSNGIGNGNGNNSRNTGQFRIIELDRYVEELLAGFVDS</sequence>
<evidence type="ECO:0000313" key="2">
    <source>
        <dbReference type="EMBL" id="OAA59551.1"/>
    </source>
</evidence>
<dbReference type="AlphaFoldDB" id="A0A167SEK1"/>
<reference evidence="2 3" key="1">
    <citation type="journal article" date="2016" name="Genome Biol. Evol.">
        <title>Divergent and convergent evolution of fungal pathogenicity.</title>
        <authorList>
            <person name="Shang Y."/>
            <person name="Xiao G."/>
            <person name="Zheng P."/>
            <person name="Cen K."/>
            <person name="Zhan S."/>
            <person name="Wang C."/>
        </authorList>
    </citation>
    <scope>NUCLEOTIDE SEQUENCE [LARGE SCALE GENOMIC DNA]</scope>
    <source>
        <strain evidence="2 3">RCEF 264</strain>
    </source>
</reference>
<dbReference type="PANTHER" id="PTHR15837:SF5">
    <property type="entry name" value="NYN DOMAIN-CONTAINING PROTEIN"/>
    <property type="match status" value="1"/>
</dbReference>
<dbReference type="EMBL" id="AZHD01000010">
    <property type="protein sequence ID" value="OAA59551.1"/>
    <property type="molecule type" value="Genomic_DNA"/>
</dbReference>
<dbReference type="GO" id="GO:0005634">
    <property type="term" value="C:nucleus"/>
    <property type="evidence" value="ECO:0007669"/>
    <property type="project" value="TreeGrafter"/>
</dbReference>
<name>A0A167SEK1_9HYPO</name>
<evidence type="ECO:0008006" key="4">
    <source>
        <dbReference type="Google" id="ProtNLM"/>
    </source>
</evidence>
<organism evidence="2 3">
    <name type="scientific">Niveomyces insectorum RCEF 264</name>
    <dbReference type="NCBI Taxonomy" id="1081102"/>
    <lineage>
        <taxon>Eukaryota</taxon>
        <taxon>Fungi</taxon>
        <taxon>Dikarya</taxon>
        <taxon>Ascomycota</taxon>
        <taxon>Pezizomycotina</taxon>
        <taxon>Sordariomycetes</taxon>
        <taxon>Hypocreomycetidae</taxon>
        <taxon>Hypocreales</taxon>
        <taxon>Cordycipitaceae</taxon>
        <taxon>Niveomyces</taxon>
    </lineage>
</organism>